<protein>
    <submittedName>
        <fullName evidence="4">AMP-binding enzyme C-terminal domain-containing protein</fullName>
    </submittedName>
</protein>
<dbReference type="RefSeq" id="WP_142479143.1">
    <property type="nucleotide sequence ID" value="NZ_FXTQ01000017.1"/>
</dbReference>
<evidence type="ECO:0000256" key="1">
    <source>
        <dbReference type="ARBA" id="ARBA00022450"/>
    </source>
</evidence>
<dbReference type="InterPro" id="IPR009081">
    <property type="entry name" value="PP-bd_ACP"/>
</dbReference>
<dbReference type="Gene3D" id="1.10.1200.10">
    <property type="entry name" value="ACP-like"/>
    <property type="match status" value="1"/>
</dbReference>
<organism evidence="4 5">
    <name type="scientific">Flavobacterium nitrogenifigens</name>
    <dbReference type="NCBI Taxonomy" id="1617283"/>
    <lineage>
        <taxon>Bacteria</taxon>
        <taxon>Pseudomonadati</taxon>
        <taxon>Bacteroidota</taxon>
        <taxon>Flavobacteriia</taxon>
        <taxon>Flavobacteriales</taxon>
        <taxon>Flavobacteriaceae</taxon>
        <taxon>Flavobacterium</taxon>
    </lineage>
</organism>
<dbReference type="Gene3D" id="2.30.38.10">
    <property type="entry name" value="Luciferase, Domain 3"/>
    <property type="match status" value="1"/>
</dbReference>
<reference evidence="4 5" key="1">
    <citation type="submission" date="2017-05" db="EMBL/GenBank/DDBJ databases">
        <authorList>
            <person name="Varghese N."/>
            <person name="Submissions S."/>
        </authorList>
    </citation>
    <scope>NUCLEOTIDE SEQUENCE [LARGE SCALE GENOMIC DNA]</scope>
    <source>
        <strain evidence="4 5">DSM 29982</strain>
    </source>
</reference>
<dbReference type="Proteomes" id="UP000319267">
    <property type="component" value="Unassembled WGS sequence"/>
</dbReference>
<dbReference type="Gene3D" id="3.30.300.30">
    <property type="match status" value="1"/>
</dbReference>
<dbReference type="PANTHER" id="PTHR45527:SF1">
    <property type="entry name" value="FATTY ACID SYNTHASE"/>
    <property type="match status" value="1"/>
</dbReference>
<dbReference type="GO" id="GO:0043041">
    <property type="term" value="P:amino acid activation for nonribosomal peptide biosynthetic process"/>
    <property type="evidence" value="ECO:0007669"/>
    <property type="project" value="TreeGrafter"/>
</dbReference>
<accession>A0A521FII5</accession>
<dbReference type="PROSITE" id="PS50075">
    <property type="entry name" value="CARRIER"/>
    <property type="match status" value="1"/>
</dbReference>
<dbReference type="FunFam" id="3.30.300.30:FF:000010">
    <property type="entry name" value="Enterobactin synthetase component F"/>
    <property type="match status" value="1"/>
</dbReference>
<evidence type="ECO:0000256" key="2">
    <source>
        <dbReference type="ARBA" id="ARBA00022553"/>
    </source>
</evidence>
<dbReference type="OrthoDB" id="1374991at2"/>
<dbReference type="GO" id="GO:0031177">
    <property type="term" value="F:phosphopantetheine binding"/>
    <property type="evidence" value="ECO:0007669"/>
    <property type="project" value="TreeGrafter"/>
</dbReference>
<dbReference type="InterPro" id="IPR045851">
    <property type="entry name" value="AMP-bd_C_sf"/>
</dbReference>
<dbReference type="Pfam" id="PF00550">
    <property type="entry name" value="PP-binding"/>
    <property type="match status" value="1"/>
</dbReference>
<feature type="domain" description="Carrier" evidence="3">
    <location>
        <begin position="185"/>
        <end position="260"/>
    </location>
</feature>
<name>A0A521FII5_9FLAO</name>
<dbReference type="AlphaFoldDB" id="A0A521FII5"/>
<keyword evidence="1" id="KW-0596">Phosphopantetheine</keyword>
<gene>
    <name evidence="4" type="ORF">SAMN06265220_1172</name>
</gene>
<sequence length="274" mass="31258">NTQIYVLDDCLNPLPIGVTGKLYVSGAGVGRGYLNKPELTAEKFISNPFIEGERMYDTGDLGRWLSDGNIEFMGRKDHQVKIRGFRIELGEIENAILQYSEDLKQVVVEVKENNQEKVLITYFTASESIDKSALRSFLQEKLPEYMIPSFYVALEKLPLAPNGKIDRRALPSITGDDIIRKEYVASTNLTEEKLATIWQEILGVEKVGITDDFFELGGNSLKIVKLYELIKKNISQDINVTHLFSLRTIRLQAQHIDQYSPEYTKEEEIIEIDF</sequence>
<evidence type="ECO:0000259" key="3">
    <source>
        <dbReference type="PROSITE" id="PS50075"/>
    </source>
</evidence>
<dbReference type="PANTHER" id="PTHR45527">
    <property type="entry name" value="NONRIBOSOMAL PEPTIDE SYNTHETASE"/>
    <property type="match status" value="1"/>
</dbReference>
<proteinExistence type="predicted"/>
<evidence type="ECO:0000313" key="4">
    <source>
        <dbReference type="EMBL" id="SMO96032.1"/>
    </source>
</evidence>
<dbReference type="SUPFAM" id="SSF56801">
    <property type="entry name" value="Acetyl-CoA synthetase-like"/>
    <property type="match status" value="1"/>
</dbReference>
<dbReference type="InterPro" id="IPR036736">
    <property type="entry name" value="ACP-like_sf"/>
</dbReference>
<dbReference type="SUPFAM" id="SSF47336">
    <property type="entry name" value="ACP-like"/>
    <property type="match status" value="1"/>
</dbReference>
<feature type="non-terminal residue" evidence="4">
    <location>
        <position position="1"/>
    </location>
</feature>
<keyword evidence="5" id="KW-1185">Reference proteome</keyword>
<dbReference type="GO" id="GO:0044550">
    <property type="term" value="P:secondary metabolite biosynthetic process"/>
    <property type="evidence" value="ECO:0007669"/>
    <property type="project" value="TreeGrafter"/>
</dbReference>
<dbReference type="EMBL" id="FXTQ01000017">
    <property type="protein sequence ID" value="SMO96032.1"/>
    <property type="molecule type" value="Genomic_DNA"/>
</dbReference>
<keyword evidence="2" id="KW-0597">Phosphoprotein</keyword>
<dbReference type="GO" id="GO:0005737">
    <property type="term" value="C:cytoplasm"/>
    <property type="evidence" value="ECO:0007669"/>
    <property type="project" value="TreeGrafter"/>
</dbReference>
<dbReference type="FunFam" id="2.30.38.10:FF:000001">
    <property type="entry name" value="Non-ribosomal peptide synthetase PvdI"/>
    <property type="match status" value="1"/>
</dbReference>
<evidence type="ECO:0000313" key="5">
    <source>
        <dbReference type="Proteomes" id="UP000319267"/>
    </source>
</evidence>